<gene>
    <name evidence="2" type="ORF">EV650_7045</name>
</gene>
<sequence>MVELHRNGRVEFPLRRWAFIWLPVAPLLVMGLFGAIRLPYMLDSWRVVGWIAIAAYAGIAIVIVWQFATQRPFVVIDHNGIHRGRRRFIPWTEISSIGPLSGPKLARQFLIFPKNVRAKNLALTQQHANDLQSFRTWLEQLLAEHRGSGASGERT</sequence>
<comment type="caution">
    <text evidence="2">The sequence shown here is derived from an EMBL/GenBank/DDBJ whole genome shotgun (WGS) entry which is preliminary data.</text>
</comment>
<keyword evidence="1" id="KW-1133">Transmembrane helix</keyword>
<keyword evidence="3" id="KW-1185">Reference proteome</keyword>
<dbReference type="EMBL" id="SODF01000003">
    <property type="protein sequence ID" value="TDW15558.1"/>
    <property type="molecule type" value="Genomic_DNA"/>
</dbReference>
<reference evidence="2 3" key="1">
    <citation type="submission" date="2019-03" db="EMBL/GenBank/DDBJ databases">
        <title>Genomic Encyclopedia of Type Strains, Phase III (KMG-III): the genomes of soil and plant-associated and newly described type strains.</title>
        <authorList>
            <person name="Whitman W."/>
        </authorList>
    </citation>
    <scope>NUCLEOTIDE SEQUENCE [LARGE SCALE GENOMIC DNA]</scope>
    <source>
        <strain evidence="2 3">VKM Ac-2570</strain>
    </source>
</reference>
<feature type="transmembrane region" description="Helical" evidence="1">
    <location>
        <begin position="20"/>
        <end position="40"/>
    </location>
</feature>
<organism evidence="2 3">
    <name type="scientific">Kribbella kalugense</name>
    <dbReference type="NCBI Taxonomy" id="2512221"/>
    <lineage>
        <taxon>Bacteria</taxon>
        <taxon>Bacillati</taxon>
        <taxon>Actinomycetota</taxon>
        <taxon>Actinomycetes</taxon>
        <taxon>Propionibacteriales</taxon>
        <taxon>Kribbellaceae</taxon>
        <taxon>Kribbella</taxon>
    </lineage>
</organism>
<dbReference type="AlphaFoldDB" id="A0A4R7ZH08"/>
<name>A0A4R7ZH08_9ACTN</name>
<evidence type="ECO:0000313" key="2">
    <source>
        <dbReference type="EMBL" id="TDW15558.1"/>
    </source>
</evidence>
<accession>A0A4R7ZH08</accession>
<dbReference type="Proteomes" id="UP000295447">
    <property type="component" value="Unassembled WGS sequence"/>
</dbReference>
<keyword evidence="1" id="KW-0812">Transmembrane</keyword>
<keyword evidence="1" id="KW-0472">Membrane</keyword>
<evidence type="ECO:0000313" key="3">
    <source>
        <dbReference type="Proteomes" id="UP000295447"/>
    </source>
</evidence>
<proteinExistence type="predicted"/>
<evidence type="ECO:0000256" key="1">
    <source>
        <dbReference type="SAM" id="Phobius"/>
    </source>
</evidence>
<protein>
    <recommendedName>
        <fullName evidence="4">PH (Pleckstrin Homology) domain-containing protein</fullName>
    </recommendedName>
</protein>
<feature type="transmembrane region" description="Helical" evidence="1">
    <location>
        <begin position="47"/>
        <end position="68"/>
    </location>
</feature>
<evidence type="ECO:0008006" key="4">
    <source>
        <dbReference type="Google" id="ProtNLM"/>
    </source>
</evidence>